<gene>
    <name evidence="1" type="ORF">AT705_04725</name>
</gene>
<evidence type="ECO:0000313" key="1">
    <source>
        <dbReference type="EMBL" id="ALU42308.1"/>
    </source>
</evidence>
<accession>A0A0U2X211</accession>
<reference evidence="1 2" key="1">
    <citation type="submission" date="2015-12" db="EMBL/GenBank/DDBJ databases">
        <title>Complete genome sequence of Pseudoalteromonas rubra SCSIO 6842, harboring a conjugative plasmid.</title>
        <authorList>
            <person name="Li B."/>
            <person name="Wang X."/>
        </authorList>
    </citation>
    <scope>NUCLEOTIDE SEQUENCE [LARGE SCALE GENOMIC DNA]</scope>
    <source>
        <strain evidence="1 2">SCSIO 6842</strain>
    </source>
</reference>
<name>A0A0U2X211_9GAMM</name>
<protein>
    <submittedName>
        <fullName evidence="1">Uncharacterized protein</fullName>
    </submittedName>
</protein>
<evidence type="ECO:0000313" key="2">
    <source>
        <dbReference type="Proteomes" id="UP000069015"/>
    </source>
</evidence>
<sequence length="293" mass="33629">MTIIRYCCDDIYILDLNRCGELKIADNIEDAISIGLAFNEKLEIGHYKEKIENTSQLLSYLDKIKRNVASTGRVPLIVITGHANKDHLQLPNREHIHWKDVFALLSEINELTKNNLVVLSSSCWSAFALKHSVKLGCRAPLYSLIAPEVAIEAGSVADGFGNFIRELLRSEDLQKAIQSFDDTEAVNPKHYALHFCGILFRKAIYQTIKGKINTDYENLYQAAIKQEPALANFSKQTMIDGLIEFNQERFYPVYDRHYRHYMMLDLFSENEKRDAFDIKAFEEDVRAGKIVME</sequence>
<organism evidence="1 2">
    <name type="scientific">Pseudoalteromonas rubra</name>
    <dbReference type="NCBI Taxonomy" id="43658"/>
    <lineage>
        <taxon>Bacteria</taxon>
        <taxon>Pseudomonadati</taxon>
        <taxon>Pseudomonadota</taxon>
        <taxon>Gammaproteobacteria</taxon>
        <taxon>Alteromonadales</taxon>
        <taxon>Pseudoalteromonadaceae</taxon>
        <taxon>Pseudoalteromonas</taxon>
    </lineage>
</organism>
<proteinExistence type="predicted"/>
<dbReference type="RefSeq" id="WP_058795701.1">
    <property type="nucleotide sequence ID" value="NZ_CP013611.1"/>
</dbReference>
<dbReference type="Proteomes" id="UP000069015">
    <property type="component" value="Chromosome 1"/>
</dbReference>
<dbReference type="AlphaFoldDB" id="A0A0U2X211"/>
<dbReference type="EMBL" id="CP013611">
    <property type="protein sequence ID" value="ALU42308.1"/>
    <property type="molecule type" value="Genomic_DNA"/>
</dbReference>
<dbReference type="KEGG" id="prr:AT705_04725"/>